<organism evidence="3 4">
    <name type="scientific">Pseudolycoriella hygida</name>
    <dbReference type="NCBI Taxonomy" id="35572"/>
    <lineage>
        <taxon>Eukaryota</taxon>
        <taxon>Metazoa</taxon>
        <taxon>Ecdysozoa</taxon>
        <taxon>Arthropoda</taxon>
        <taxon>Hexapoda</taxon>
        <taxon>Insecta</taxon>
        <taxon>Pterygota</taxon>
        <taxon>Neoptera</taxon>
        <taxon>Endopterygota</taxon>
        <taxon>Diptera</taxon>
        <taxon>Nematocera</taxon>
        <taxon>Sciaroidea</taxon>
        <taxon>Sciaridae</taxon>
        <taxon>Pseudolycoriella</taxon>
    </lineage>
</organism>
<evidence type="ECO:0000256" key="1">
    <source>
        <dbReference type="SAM" id="Phobius"/>
    </source>
</evidence>
<dbReference type="Proteomes" id="UP001151699">
    <property type="component" value="Chromosome B"/>
</dbReference>
<gene>
    <name evidence="3" type="ORF">Bhyg_08805</name>
</gene>
<dbReference type="GO" id="GO:0080019">
    <property type="term" value="F:alcohol-forming very long-chain fatty acyl-CoA reductase activity"/>
    <property type="evidence" value="ECO:0007669"/>
    <property type="project" value="InterPro"/>
</dbReference>
<dbReference type="GO" id="GO:0035336">
    <property type="term" value="P:long-chain fatty-acyl-CoA metabolic process"/>
    <property type="evidence" value="ECO:0007669"/>
    <property type="project" value="TreeGrafter"/>
</dbReference>
<comment type="caution">
    <text evidence="3">The sequence shown here is derived from an EMBL/GenBank/DDBJ whole genome shotgun (WGS) entry which is preliminary data.</text>
</comment>
<protein>
    <submittedName>
        <fullName evidence="3">Fatty acyl-CoA reductase</fullName>
    </submittedName>
</protein>
<feature type="non-terminal residue" evidence="3">
    <location>
        <position position="1"/>
    </location>
</feature>
<dbReference type="Pfam" id="PF03015">
    <property type="entry name" value="Sterile"/>
    <property type="match status" value="1"/>
</dbReference>
<dbReference type="InterPro" id="IPR026055">
    <property type="entry name" value="FAR"/>
</dbReference>
<evidence type="ECO:0000313" key="4">
    <source>
        <dbReference type="Proteomes" id="UP001151699"/>
    </source>
</evidence>
<proteinExistence type="predicted"/>
<keyword evidence="4" id="KW-1185">Reference proteome</keyword>
<dbReference type="EMBL" id="WJQU01000002">
    <property type="protein sequence ID" value="KAJ6643840.1"/>
    <property type="molecule type" value="Genomic_DNA"/>
</dbReference>
<keyword evidence="1" id="KW-0812">Transmembrane</keyword>
<evidence type="ECO:0000259" key="2">
    <source>
        <dbReference type="Pfam" id="PF03015"/>
    </source>
</evidence>
<feature type="domain" description="Fatty acyl-CoA reductase C-terminal" evidence="2">
    <location>
        <begin position="21"/>
        <end position="112"/>
    </location>
</feature>
<accession>A0A9Q0S561</accession>
<dbReference type="OrthoDB" id="429813at2759"/>
<dbReference type="CDD" id="cd09071">
    <property type="entry name" value="FAR_C"/>
    <property type="match status" value="1"/>
</dbReference>
<reference evidence="3" key="1">
    <citation type="submission" date="2022-07" db="EMBL/GenBank/DDBJ databases">
        <authorList>
            <person name="Trinca V."/>
            <person name="Uliana J.V.C."/>
            <person name="Torres T.T."/>
            <person name="Ward R.J."/>
            <person name="Monesi N."/>
        </authorList>
    </citation>
    <scope>NUCLEOTIDE SEQUENCE</scope>
    <source>
        <strain evidence="3">HSMRA1968</strain>
        <tissue evidence="3">Whole embryos</tissue>
    </source>
</reference>
<keyword evidence="1" id="KW-1133">Transmembrane helix</keyword>
<dbReference type="AlphaFoldDB" id="A0A9Q0S561"/>
<evidence type="ECO:0000313" key="3">
    <source>
        <dbReference type="EMBL" id="KAJ6643840.1"/>
    </source>
</evidence>
<dbReference type="PANTHER" id="PTHR11011">
    <property type="entry name" value="MALE STERILITY PROTEIN 2-RELATED"/>
    <property type="match status" value="1"/>
</dbReference>
<feature type="transmembrane region" description="Helical" evidence="1">
    <location>
        <begin position="12"/>
        <end position="34"/>
    </location>
</feature>
<dbReference type="InterPro" id="IPR033640">
    <property type="entry name" value="FAR_C"/>
</dbReference>
<sequence length="121" mass="14534">YFSYGIVSSKIVFTVINAFVHILPGYLLDAFAYCTGRKLMYRAIYRKISRLITMMSYFGLREWHFENTNIQKMSGNLQAKDKNDLQFNIDNIDWIEYFHYYLPGIKKYLFKENSVDVRRSR</sequence>
<dbReference type="PANTHER" id="PTHR11011:SF81">
    <property type="entry name" value="FATTY ACYL-COA REDUCTASE"/>
    <property type="match status" value="1"/>
</dbReference>
<name>A0A9Q0S561_9DIPT</name>
<keyword evidence="1" id="KW-0472">Membrane</keyword>
<dbReference type="GO" id="GO:0005777">
    <property type="term" value="C:peroxisome"/>
    <property type="evidence" value="ECO:0007669"/>
    <property type="project" value="TreeGrafter"/>
</dbReference>